<keyword evidence="8" id="KW-1185">Reference proteome</keyword>
<dbReference type="InterPro" id="IPR050639">
    <property type="entry name" value="SSR_resolvase"/>
</dbReference>
<sequence>MPTSFVIYLRVSTERQGQSGLGLAAQRAAVMDHVAGKGEIAAEYVEIESGKRNERPQLARAMAEAKRIGAVLLIAKLDRLARNVAFIANLLESGIEIAAADMPEANRFLLHVMAAVAEHEAQAISDRTRAALAAAKARGVALGWSMPERREEQRQASRKGAAKNAENACMHAANVLPVIRQIAAGGASLRKIADELNARGIKTARDGLWYAATVRNLLNRQFEAVSSEKAA</sequence>
<dbReference type="STRING" id="364199.SAMN04489858_1327"/>
<reference evidence="7 8" key="1">
    <citation type="submission" date="2016-10" db="EMBL/GenBank/DDBJ databases">
        <authorList>
            <person name="de Groot N.N."/>
        </authorList>
    </citation>
    <scope>NUCLEOTIDE SEQUENCE [LARGE SCALE GENOMIC DNA]</scope>
    <source>
        <strain evidence="7 8">DSM 17862</strain>
    </source>
</reference>
<feature type="active site" description="O-(5'-phospho-DNA)-serine intermediate" evidence="4 5">
    <location>
        <position position="12"/>
    </location>
</feature>
<evidence type="ECO:0000256" key="2">
    <source>
        <dbReference type="ARBA" id="ARBA00023125"/>
    </source>
</evidence>
<dbReference type="PROSITE" id="PS00397">
    <property type="entry name" value="RECOMBINASES_1"/>
    <property type="match status" value="1"/>
</dbReference>
<evidence type="ECO:0000313" key="8">
    <source>
        <dbReference type="Proteomes" id="UP000199180"/>
    </source>
</evidence>
<feature type="domain" description="Resolvase/invertase-type recombinase catalytic" evidence="6">
    <location>
        <begin position="4"/>
        <end position="139"/>
    </location>
</feature>
<dbReference type="SUPFAM" id="SSF53041">
    <property type="entry name" value="Resolvase-like"/>
    <property type="match status" value="1"/>
</dbReference>
<evidence type="ECO:0000256" key="5">
    <source>
        <dbReference type="PROSITE-ProRule" id="PRU10137"/>
    </source>
</evidence>
<protein>
    <submittedName>
        <fullName evidence="7">Recombinase</fullName>
    </submittedName>
</protein>
<dbReference type="PANTHER" id="PTHR30461">
    <property type="entry name" value="DNA-INVERTASE FROM LAMBDOID PROPHAGE"/>
    <property type="match status" value="1"/>
</dbReference>
<dbReference type="GO" id="GO:0015074">
    <property type="term" value="P:DNA integration"/>
    <property type="evidence" value="ECO:0007669"/>
    <property type="project" value="UniProtKB-KW"/>
</dbReference>
<dbReference type="Pfam" id="PF07508">
    <property type="entry name" value="Recombinase"/>
    <property type="match status" value="1"/>
</dbReference>
<evidence type="ECO:0000256" key="3">
    <source>
        <dbReference type="ARBA" id="ARBA00023172"/>
    </source>
</evidence>
<name>A0A1I0JKQ8_9RHOB</name>
<dbReference type="RefSeq" id="WP_090738317.1">
    <property type="nucleotide sequence ID" value="NZ_FOHO01000032.1"/>
</dbReference>
<dbReference type="AlphaFoldDB" id="A0A1I0JKQ8"/>
<keyword evidence="2" id="KW-0238">DNA-binding</keyword>
<dbReference type="Gene3D" id="3.40.50.1390">
    <property type="entry name" value="Resolvase, N-terminal catalytic domain"/>
    <property type="match status" value="1"/>
</dbReference>
<dbReference type="CDD" id="cd00338">
    <property type="entry name" value="Ser_Recombinase"/>
    <property type="match status" value="1"/>
</dbReference>
<dbReference type="Pfam" id="PF00239">
    <property type="entry name" value="Resolvase"/>
    <property type="match status" value="1"/>
</dbReference>
<evidence type="ECO:0000256" key="1">
    <source>
        <dbReference type="ARBA" id="ARBA00022908"/>
    </source>
</evidence>
<keyword evidence="1" id="KW-0229">DNA integration</keyword>
<organism evidence="7 8">
    <name type="scientific">Paracoccus homiensis</name>
    <dbReference type="NCBI Taxonomy" id="364199"/>
    <lineage>
        <taxon>Bacteria</taxon>
        <taxon>Pseudomonadati</taxon>
        <taxon>Pseudomonadota</taxon>
        <taxon>Alphaproteobacteria</taxon>
        <taxon>Rhodobacterales</taxon>
        <taxon>Paracoccaceae</taxon>
        <taxon>Paracoccus</taxon>
    </lineage>
</organism>
<dbReference type="Proteomes" id="UP000199180">
    <property type="component" value="Unassembled WGS sequence"/>
</dbReference>
<dbReference type="GO" id="GO:0000150">
    <property type="term" value="F:DNA strand exchange activity"/>
    <property type="evidence" value="ECO:0007669"/>
    <property type="project" value="InterPro"/>
</dbReference>
<evidence type="ECO:0000256" key="4">
    <source>
        <dbReference type="PIRSR" id="PIRSR606118-50"/>
    </source>
</evidence>
<gene>
    <name evidence="7" type="ORF">SAMN04489858_1327</name>
</gene>
<dbReference type="SMART" id="SM00857">
    <property type="entry name" value="Resolvase"/>
    <property type="match status" value="1"/>
</dbReference>
<evidence type="ECO:0000259" key="6">
    <source>
        <dbReference type="PROSITE" id="PS51736"/>
    </source>
</evidence>
<dbReference type="EMBL" id="FOHO01000032">
    <property type="protein sequence ID" value="SEU10995.1"/>
    <property type="molecule type" value="Genomic_DNA"/>
</dbReference>
<dbReference type="OrthoDB" id="2290206at2"/>
<keyword evidence="3" id="KW-0233">DNA recombination</keyword>
<dbReference type="GO" id="GO:0003677">
    <property type="term" value="F:DNA binding"/>
    <property type="evidence" value="ECO:0007669"/>
    <property type="project" value="UniProtKB-KW"/>
</dbReference>
<dbReference type="InterPro" id="IPR006119">
    <property type="entry name" value="Resolv_N"/>
</dbReference>
<dbReference type="InterPro" id="IPR011109">
    <property type="entry name" value="DNA_bind_recombinase_dom"/>
</dbReference>
<dbReference type="PROSITE" id="PS51736">
    <property type="entry name" value="RECOMBINASES_3"/>
    <property type="match status" value="1"/>
</dbReference>
<proteinExistence type="predicted"/>
<dbReference type="InterPro" id="IPR006118">
    <property type="entry name" value="Recombinase_CS"/>
</dbReference>
<evidence type="ECO:0000313" key="7">
    <source>
        <dbReference type="EMBL" id="SEU10995.1"/>
    </source>
</evidence>
<dbReference type="PANTHER" id="PTHR30461:SF2">
    <property type="entry name" value="SERINE RECOMBINASE PINE-RELATED"/>
    <property type="match status" value="1"/>
</dbReference>
<accession>A0A1I0JKQ8</accession>
<dbReference type="InterPro" id="IPR036162">
    <property type="entry name" value="Resolvase-like_N_sf"/>
</dbReference>